<reference evidence="2 3" key="1">
    <citation type="journal article" date="2023" name="Plants (Basel)">
        <title>Bridging the Gap: Combining Genomics and Transcriptomics Approaches to Understand Stylosanthes scabra, an Orphan Legume from the Brazilian Caatinga.</title>
        <authorList>
            <person name="Ferreira-Neto J.R.C."/>
            <person name="da Silva M.D."/>
            <person name="Binneck E."/>
            <person name="de Melo N.F."/>
            <person name="da Silva R.H."/>
            <person name="de Melo A.L.T.M."/>
            <person name="Pandolfi V."/>
            <person name="Bustamante F.O."/>
            <person name="Brasileiro-Vidal A.C."/>
            <person name="Benko-Iseppon A.M."/>
        </authorList>
    </citation>
    <scope>NUCLEOTIDE SEQUENCE [LARGE SCALE GENOMIC DNA]</scope>
    <source>
        <tissue evidence="2">Leaves</tissue>
    </source>
</reference>
<accession>A0ABU6SUV7</accession>
<feature type="region of interest" description="Disordered" evidence="1">
    <location>
        <begin position="30"/>
        <end position="132"/>
    </location>
</feature>
<dbReference type="Proteomes" id="UP001341840">
    <property type="component" value="Unassembled WGS sequence"/>
</dbReference>
<evidence type="ECO:0000313" key="3">
    <source>
        <dbReference type="Proteomes" id="UP001341840"/>
    </source>
</evidence>
<feature type="compositionally biased region" description="Polar residues" evidence="1">
    <location>
        <begin position="112"/>
        <end position="122"/>
    </location>
</feature>
<keyword evidence="3" id="KW-1185">Reference proteome</keyword>
<evidence type="ECO:0000313" key="2">
    <source>
        <dbReference type="EMBL" id="MED6140115.1"/>
    </source>
</evidence>
<name>A0ABU6SUV7_9FABA</name>
<comment type="caution">
    <text evidence="2">The sequence shown here is derived from an EMBL/GenBank/DDBJ whole genome shotgun (WGS) entry which is preliminary data.</text>
</comment>
<organism evidence="2 3">
    <name type="scientific">Stylosanthes scabra</name>
    <dbReference type="NCBI Taxonomy" id="79078"/>
    <lineage>
        <taxon>Eukaryota</taxon>
        <taxon>Viridiplantae</taxon>
        <taxon>Streptophyta</taxon>
        <taxon>Embryophyta</taxon>
        <taxon>Tracheophyta</taxon>
        <taxon>Spermatophyta</taxon>
        <taxon>Magnoliopsida</taxon>
        <taxon>eudicotyledons</taxon>
        <taxon>Gunneridae</taxon>
        <taxon>Pentapetalae</taxon>
        <taxon>rosids</taxon>
        <taxon>fabids</taxon>
        <taxon>Fabales</taxon>
        <taxon>Fabaceae</taxon>
        <taxon>Papilionoideae</taxon>
        <taxon>50 kb inversion clade</taxon>
        <taxon>dalbergioids sensu lato</taxon>
        <taxon>Dalbergieae</taxon>
        <taxon>Pterocarpus clade</taxon>
        <taxon>Stylosanthes</taxon>
    </lineage>
</organism>
<feature type="compositionally biased region" description="Basic and acidic residues" evidence="1">
    <location>
        <begin position="60"/>
        <end position="72"/>
    </location>
</feature>
<protein>
    <submittedName>
        <fullName evidence="2">Uncharacterized protein</fullName>
    </submittedName>
</protein>
<evidence type="ECO:0000256" key="1">
    <source>
        <dbReference type="SAM" id="MobiDB-lite"/>
    </source>
</evidence>
<feature type="compositionally biased region" description="Basic and acidic residues" evidence="1">
    <location>
        <begin position="83"/>
        <end position="100"/>
    </location>
</feature>
<sequence length="160" mass="17976">EEVRDLGPSTDYLRWWYLAGRRFLAPADTFYPRPADEIPPEAIQRLSDTPPRATQVDDVPDNRRPDRRHMVGEDVAGPRRVRRMPEDGGRRGGRRGERVGGRAPSAQPRGGASSSRTHQAGPSQDFLAGLNSPKFQHTLQQIFSGDTVYRPEFDGSQRQV</sequence>
<gene>
    <name evidence="2" type="ORF">PIB30_090060</name>
</gene>
<dbReference type="EMBL" id="JASCZI010062132">
    <property type="protein sequence ID" value="MED6140115.1"/>
    <property type="molecule type" value="Genomic_DNA"/>
</dbReference>
<feature type="non-terminal residue" evidence="2">
    <location>
        <position position="1"/>
    </location>
</feature>
<proteinExistence type="predicted"/>